<dbReference type="Pfam" id="PF07254">
    <property type="entry name" value="Cpta_toxin"/>
    <property type="match status" value="1"/>
</dbReference>
<keyword evidence="2" id="KW-1185">Reference proteome</keyword>
<dbReference type="KEGG" id="naq:D0T90_01175"/>
<dbReference type="Proteomes" id="UP000325536">
    <property type="component" value="Chromosome"/>
</dbReference>
<gene>
    <name evidence="1" type="ORF">D0T90_01175</name>
</gene>
<evidence type="ECO:0000313" key="1">
    <source>
        <dbReference type="EMBL" id="QEY24908.1"/>
    </source>
</evidence>
<evidence type="ECO:0000313" key="2">
    <source>
        <dbReference type="Proteomes" id="UP000325536"/>
    </source>
</evidence>
<dbReference type="InterPro" id="IPR009883">
    <property type="entry name" value="YgfX"/>
</dbReference>
<proteinExistence type="predicted"/>
<organism evidence="1 2">
    <name type="scientific">Neisseria animalis</name>
    <dbReference type="NCBI Taxonomy" id="492"/>
    <lineage>
        <taxon>Bacteria</taxon>
        <taxon>Pseudomonadati</taxon>
        <taxon>Pseudomonadota</taxon>
        <taxon>Betaproteobacteria</taxon>
        <taxon>Neisseriales</taxon>
        <taxon>Neisseriaceae</taxon>
        <taxon>Neisseria</taxon>
    </lineage>
</organism>
<dbReference type="OrthoDB" id="8613104at2"/>
<protein>
    <submittedName>
        <fullName evidence="1">Transcriptional regulator</fullName>
    </submittedName>
</protein>
<name>A0A5P3MTP5_NEIAN</name>
<dbReference type="EMBL" id="CP031699">
    <property type="protein sequence ID" value="QEY24908.1"/>
    <property type="molecule type" value="Genomic_DNA"/>
</dbReference>
<accession>A0A5P3MTP5</accession>
<reference evidence="1 2" key="1">
    <citation type="submission" date="2018-08" db="EMBL/GenBank/DDBJ databases">
        <title>Neisseria animalis ATCC 49930 complete genome.</title>
        <authorList>
            <person name="Veseli I.A."/>
            <person name="Mascarenhas dos Santos A.C."/>
            <person name="Buttler R."/>
            <person name="Pombert J.-F."/>
        </authorList>
    </citation>
    <scope>NUCLEOTIDE SEQUENCE [LARGE SCALE GENOMIC DNA]</scope>
    <source>
        <strain evidence="1 2">ATCC 49930</strain>
    </source>
</reference>
<sequence>MRPSHFLRCASAVLHMTAAAICLTCFYGIMMWAGLAALSFSAFHAWRVTGLKHTGSVHKIAVNPQLRAAIFIGQNQTAWEAILLDSSTVTANALFLHWDTGSRKIWHAVLPDMADDESYRRLRVWVRWCQTKDNTAPLPSAKDDFPMP</sequence>
<dbReference type="AlphaFoldDB" id="A0A5P3MTP5"/>